<dbReference type="InterPro" id="IPR036259">
    <property type="entry name" value="MFS_trans_sf"/>
</dbReference>
<evidence type="ECO:0000256" key="4">
    <source>
        <dbReference type="ARBA" id="ARBA00022989"/>
    </source>
</evidence>
<accession>A0ABQ3DXH1</accession>
<feature type="transmembrane region" description="Helical" evidence="7">
    <location>
        <begin position="25"/>
        <end position="45"/>
    </location>
</feature>
<comment type="caution">
    <text evidence="9">The sequence shown here is derived from an EMBL/GenBank/DDBJ whole genome shotgun (WGS) entry which is preliminary data.</text>
</comment>
<protein>
    <submittedName>
        <fullName evidence="9">MFS transporter</fullName>
    </submittedName>
</protein>
<feature type="transmembrane region" description="Helical" evidence="7">
    <location>
        <begin position="266"/>
        <end position="284"/>
    </location>
</feature>
<evidence type="ECO:0000256" key="2">
    <source>
        <dbReference type="ARBA" id="ARBA00022475"/>
    </source>
</evidence>
<feature type="transmembrane region" description="Helical" evidence="7">
    <location>
        <begin position="224"/>
        <end position="246"/>
    </location>
</feature>
<feature type="compositionally biased region" description="Low complexity" evidence="6">
    <location>
        <begin position="8"/>
        <end position="21"/>
    </location>
</feature>
<name>A0ABQ3DXH1_9GAMM</name>
<keyword evidence="5 7" id="KW-0472">Membrane</keyword>
<feature type="region of interest" description="Disordered" evidence="6">
    <location>
        <begin position="1"/>
        <end position="21"/>
    </location>
</feature>
<dbReference type="Gene3D" id="1.20.1250.20">
    <property type="entry name" value="MFS general substrate transporter like domains"/>
    <property type="match status" value="1"/>
</dbReference>
<dbReference type="EMBL" id="BMZI01000003">
    <property type="protein sequence ID" value="GHB18750.1"/>
    <property type="molecule type" value="Genomic_DNA"/>
</dbReference>
<feature type="transmembrane region" description="Helical" evidence="7">
    <location>
        <begin position="378"/>
        <end position="400"/>
    </location>
</feature>
<feature type="transmembrane region" description="Helical" evidence="7">
    <location>
        <begin position="154"/>
        <end position="175"/>
    </location>
</feature>
<sequence length="418" mass="42684">MATQDSRAASAASASPAPGSPPLKAAWSAVFALTLGVFSLVMAEFLPASLLTPMADSLAISEGQAGQAVTATAILAMLTGLLVTAVTQRLDRRHVLLGFSVLMIAANLLVAFAPNLIWLLAGRVLLGIALGGFWALSAATVMRLVPEHDVPRALSLIFTGVPIATISAAALGSYLGDLFGWRNVFLLTTALSVVTLLFQAATLPKMTPERPTPLSTLVKVVQRPGIGVGILAIVLVFCGHFAFFTYVRPFLETVSGMGINGISSTLLAFGVANFVGTLVAGYLLERSLRLTLLSMPLMMGVMGWLLSSLGGIAVGSDALMVALWGFAFGAVPVAWSTWITRVVPDEAESGGGLIVASIQLAIALGAAIGGVVFGVGGVLGVCATAGTLLLAGAALVMVGVRTRAPSSMDACAGAADGH</sequence>
<feature type="transmembrane region" description="Helical" evidence="7">
    <location>
        <begin position="124"/>
        <end position="142"/>
    </location>
</feature>
<dbReference type="InterPro" id="IPR050189">
    <property type="entry name" value="MFS_Efflux_Transporters"/>
</dbReference>
<evidence type="ECO:0000256" key="3">
    <source>
        <dbReference type="ARBA" id="ARBA00022692"/>
    </source>
</evidence>
<evidence type="ECO:0000313" key="10">
    <source>
        <dbReference type="Proteomes" id="UP000646745"/>
    </source>
</evidence>
<dbReference type="PROSITE" id="PS50850">
    <property type="entry name" value="MFS"/>
    <property type="match status" value="1"/>
</dbReference>
<dbReference type="CDD" id="cd17324">
    <property type="entry name" value="MFS_NepI_like"/>
    <property type="match status" value="1"/>
</dbReference>
<keyword evidence="2" id="KW-1003">Cell membrane</keyword>
<dbReference type="PANTHER" id="PTHR43124">
    <property type="entry name" value="PURINE EFFLUX PUMP PBUE"/>
    <property type="match status" value="1"/>
</dbReference>
<dbReference type="InterPro" id="IPR020846">
    <property type="entry name" value="MFS_dom"/>
</dbReference>
<keyword evidence="10" id="KW-1185">Reference proteome</keyword>
<evidence type="ECO:0000313" key="9">
    <source>
        <dbReference type="EMBL" id="GHB18750.1"/>
    </source>
</evidence>
<feature type="transmembrane region" description="Helical" evidence="7">
    <location>
        <begin position="352"/>
        <end position="372"/>
    </location>
</feature>
<evidence type="ECO:0000256" key="7">
    <source>
        <dbReference type="SAM" id="Phobius"/>
    </source>
</evidence>
<evidence type="ECO:0000256" key="6">
    <source>
        <dbReference type="SAM" id="MobiDB-lite"/>
    </source>
</evidence>
<dbReference type="PANTHER" id="PTHR43124:SF5">
    <property type="entry name" value="PURINE RIBONUCLEOSIDE EFFLUX PUMP NEPI"/>
    <property type="match status" value="1"/>
</dbReference>
<feature type="transmembrane region" description="Helical" evidence="7">
    <location>
        <begin position="95"/>
        <end position="118"/>
    </location>
</feature>
<dbReference type="SUPFAM" id="SSF103473">
    <property type="entry name" value="MFS general substrate transporter"/>
    <property type="match status" value="1"/>
</dbReference>
<evidence type="ECO:0000256" key="5">
    <source>
        <dbReference type="ARBA" id="ARBA00023136"/>
    </source>
</evidence>
<organism evidence="9 10">
    <name type="scientific">Salinicola rhizosphaerae</name>
    <dbReference type="NCBI Taxonomy" id="1443141"/>
    <lineage>
        <taxon>Bacteria</taxon>
        <taxon>Pseudomonadati</taxon>
        <taxon>Pseudomonadota</taxon>
        <taxon>Gammaproteobacteria</taxon>
        <taxon>Oceanospirillales</taxon>
        <taxon>Halomonadaceae</taxon>
        <taxon>Salinicola</taxon>
    </lineage>
</organism>
<dbReference type="Proteomes" id="UP000646745">
    <property type="component" value="Unassembled WGS sequence"/>
</dbReference>
<dbReference type="RefSeq" id="WP_189444244.1">
    <property type="nucleotide sequence ID" value="NZ_BMZI01000003.1"/>
</dbReference>
<reference evidence="10" key="1">
    <citation type="journal article" date="2019" name="Int. J. Syst. Evol. Microbiol.">
        <title>The Global Catalogue of Microorganisms (GCM) 10K type strain sequencing project: providing services to taxonomists for standard genome sequencing and annotation.</title>
        <authorList>
            <consortium name="The Broad Institute Genomics Platform"/>
            <consortium name="The Broad Institute Genome Sequencing Center for Infectious Disease"/>
            <person name="Wu L."/>
            <person name="Ma J."/>
        </authorList>
    </citation>
    <scope>NUCLEOTIDE SEQUENCE [LARGE SCALE GENOMIC DNA]</scope>
    <source>
        <strain evidence="10">KCTC 32998</strain>
    </source>
</reference>
<feature type="transmembrane region" description="Helical" evidence="7">
    <location>
        <begin position="181"/>
        <end position="203"/>
    </location>
</feature>
<proteinExistence type="predicted"/>
<evidence type="ECO:0000256" key="1">
    <source>
        <dbReference type="ARBA" id="ARBA00004651"/>
    </source>
</evidence>
<keyword evidence="3 7" id="KW-0812">Transmembrane</keyword>
<keyword evidence="4 7" id="KW-1133">Transmembrane helix</keyword>
<comment type="subcellular location">
    <subcellularLocation>
        <location evidence="1">Cell membrane</location>
        <topology evidence="1">Multi-pass membrane protein</topology>
    </subcellularLocation>
</comment>
<dbReference type="InterPro" id="IPR011701">
    <property type="entry name" value="MFS"/>
</dbReference>
<feature type="transmembrane region" description="Helical" evidence="7">
    <location>
        <begin position="296"/>
        <end position="315"/>
    </location>
</feature>
<evidence type="ECO:0000259" key="8">
    <source>
        <dbReference type="PROSITE" id="PS50850"/>
    </source>
</evidence>
<dbReference type="Pfam" id="PF07690">
    <property type="entry name" value="MFS_1"/>
    <property type="match status" value="1"/>
</dbReference>
<feature type="transmembrane region" description="Helical" evidence="7">
    <location>
        <begin position="321"/>
        <end position="340"/>
    </location>
</feature>
<feature type="transmembrane region" description="Helical" evidence="7">
    <location>
        <begin position="65"/>
        <end position="83"/>
    </location>
</feature>
<gene>
    <name evidence="9" type="ORF">GCM10009038_17260</name>
</gene>
<feature type="domain" description="Major facilitator superfamily (MFS) profile" evidence="8">
    <location>
        <begin position="29"/>
        <end position="404"/>
    </location>
</feature>